<comment type="similarity">
    <text evidence="1">Belongs to the 1-acyl-sn-glycerol-3-phosphate acyltransferase family.</text>
</comment>
<dbReference type="Proteomes" id="UP001549921">
    <property type="component" value="Unassembled WGS sequence"/>
</dbReference>
<dbReference type="EMBL" id="JBEDNZ010000013">
    <property type="protein sequence ID" value="KAL0830656.1"/>
    <property type="molecule type" value="Genomic_DNA"/>
</dbReference>
<evidence type="ECO:0000256" key="2">
    <source>
        <dbReference type="ARBA" id="ARBA00022679"/>
    </source>
</evidence>
<dbReference type="Pfam" id="PF01553">
    <property type="entry name" value="Acyltransferase"/>
    <property type="match status" value="1"/>
</dbReference>
<dbReference type="Pfam" id="PF16076">
    <property type="entry name" value="Acyltransf_C"/>
    <property type="match status" value="1"/>
</dbReference>
<gene>
    <name evidence="6" type="ORF">ABMA28_002793</name>
</gene>
<dbReference type="PANTHER" id="PTHR10983">
    <property type="entry name" value="1-ACYLGLYCEROL-3-PHOSPHATE ACYLTRANSFERASE-RELATED"/>
    <property type="match status" value="1"/>
</dbReference>
<dbReference type="SUPFAM" id="SSF69593">
    <property type="entry name" value="Glycerol-3-phosphate (1)-acyltransferase"/>
    <property type="match status" value="1"/>
</dbReference>
<dbReference type="SMART" id="SM00563">
    <property type="entry name" value="PlsC"/>
    <property type="match status" value="1"/>
</dbReference>
<organism evidence="6 7">
    <name type="scientific">Loxostege sticticalis</name>
    <name type="common">Beet webworm moth</name>
    <dbReference type="NCBI Taxonomy" id="481309"/>
    <lineage>
        <taxon>Eukaryota</taxon>
        <taxon>Metazoa</taxon>
        <taxon>Ecdysozoa</taxon>
        <taxon>Arthropoda</taxon>
        <taxon>Hexapoda</taxon>
        <taxon>Insecta</taxon>
        <taxon>Pterygota</taxon>
        <taxon>Neoptera</taxon>
        <taxon>Endopterygota</taxon>
        <taxon>Lepidoptera</taxon>
        <taxon>Glossata</taxon>
        <taxon>Ditrysia</taxon>
        <taxon>Pyraloidea</taxon>
        <taxon>Crambidae</taxon>
        <taxon>Pyraustinae</taxon>
        <taxon>Loxostege</taxon>
    </lineage>
</organism>
<keyword evidence="2" id="KW-0808">Transferase</keyword>
<evidence type="ECO:0000313" key="6">
    <source>
        <dbReference type="EMBL" id="KAL0830656.1"/>
    </source>
</evidence>
<proteinExistence type="inferred from homology"/>
<dbReference type="GO" id="GO:0016746">
    <property type="term" value="F:acyltransferase activity"/>
    <property type="evidence" value="ECO:0007669"/>
    <property type="project" value="UniProtKB-KW"/>
</dbReference>
<evidence type="ECO:0000259" key="5">
    <source>
        <dbReference type="SMART" id="SM00563"/>
    </source>
</evidence>
<evidence type="ECO:0000313" key="7">
    <source>
        <dbReference type="Proteomes" id="UP001549921"/>
    </source>
</evidence>
<keyword evidence="3" id="KW-0012">Acyltransferase</keyword>
<dbReference type="CDD" id="cd07990">
    <property type="entry name" value="LPLAT_LCLAT1-like"/>
    <property type="match status" value="1"/>
</dbReference>
<dbReference type="InterPro" id="IPR032098">
    <property type="entry name" value="Acyltransf_C"/>
</dbReference>
<reference evidence="6 7" key="1">
    <citation type="submission" date="2024-06" db="EMBL/GenBank/DDBJ databases">
        <title>A chromosome-level genome assembly of beet webworm, Loxostege sticticalis.</title>
        <authorList>
            <person name="Zhang Y."/>
        </authorList>
    </citation>
    <scope>NUCLEOTIDE SEQUENCE [LARGE SCALE GENOMIC DNA]</scope>
    <source>
        <strain evidence="6">AQ028</strain>
        <tissue evidence="6">Male pupae</tissue>
    </source>
</reference>
<feature type="domain" description="Phospholipid/glycerol acyltransferase" evidence="5">
    <location>
        <begin position="77"/>
        <end position="228"/>
    </location>
</feature>
<feature type="transmembrane region" description="Helical" evidence="4">
    <location>
        <begin position="12"/>
        <end position="31"/>
    </location>
</feature>
<dbReference type="PANTHER" id="PTHR10983:SF16">
    <property type="entry name" value="LYSOCARDIOLIPIN ACYLTRANSFERASE 1"/>
    <property type="match status" value="1"/>
</dbReference>
<evidence type="ECO:0000256" key="3">
    <source>
        <dbReference type="ARBA" id="ARBA00023315"/>
    </source>
</evidence>
<evidence type="ECO:0000256" key="4">
    <source>
        <dbReference type="SAM" id="Phobius"/>
    </source>
</evidence>
<dbReference type="InterPro" id="IPR002123">
    <property type="entry name" value="Plipid/glycerol_acylTrfase"/>
</dbReference>
<sequence length="389" mass="46163">MAAGLLLCTAWYYTILAGFYVLYCPVLYIMFLNHNWYRKVVDVLFALWELYPVALFQCCCNTQLHHYGDYVNPDEKTIIVMNHRTRVDWNYVWIALYHATQDPSRTEVCICKEIPSAKEKNDILDVISGGRSKIKFVLKDELKVVPGMGWIMQLNFFLYVKRNWQEDQLSLTQFVDYYKRLNCDYRIILFPEGTDLSDENKLRSEKYAIANNLPRYSYVLHPRTTGWAVLCSQLRATGLASVYDVAVAYDAPAQTEGDLLRGRLPKHVHFHVKRYPIEQIPRQEEDLRRWLNQRWSEKEVSLRKFHNEGVFIDPDSRKFPIERVPRSMFVAMVAFVFWTIVDVTFTYALFNSVLFQFWVIYHSLLFIFVTRYFGGFQNIQYQLLNRFKL</sequence>
<evidence type="ECO:0000256" key="1">
    <source>
        <dbReference type="ARBA" id="ARBA00008655"/>
    </source>
</evidence>
<keyword evidence="4" id="KW-1133">Transmembrane helix</keyword>
<feature type="transmembrane region" description="Helical" evidence="4">
    <location>
        <begin position="327"/>
        <end position="349"/>
    </location>
</feature>
<dbReference type="AlphaFoldDB" id="A0ABD0SY17"/>
<accession>A0ABD0SY17</accession>
<protein>
    <recommendedName>
        <fullName evidence="5">Phospholipid/glycerol acyltransferase domain-containing protein</fullName>
    </recommendedName>
</protein>
<name>A0ABD0SY17_LOXSC</name>
<feature type="transmembrane region" description="Helical" evidence="4">
    <location>
        <begin position="355"/>
        <end position="374"/>
    </location>
</feature>
<keyword evidence="4" id="KW-0812">Transmembrane</keyword>
<comment type="caution">
    <text evidence="6">The sequence shown here is derived from an EMBL/GenBank/DDBJ whole genome shotgun (WGS) entry which is preliminary data.</text>
</comment>
<keyword evidence="4" id="KW-0472">Membrane</keyword>